<reference evidence="3 4" key="1">
    <citation type="journal article" date="2019" name="Sci. Rep.">
        <title>Orb-weaving spider Araneus ventricosus genome elucidates the spidroin gene catalogue.</title>
        <authorList>
            <person name="Kono N."/>
            <person name="Nakamura H."/>
            <person name="Ohtoshi R."/>
            <person name="Moran D.A.P."/>
            <person name="Shinohara A."/>
            <person name="Yoshida Y."/>
            <person name="Fujiwara M."/>
            <person name="Mori M."/>
            <person name="Tomita M."/>
            <person name="Arakawa K."/>
        </authorList>
    </citation>
    <scope>NUCLEOTIDE SEQUENCE [LARGE SCALE GENOMIC DNA]</scope>
</reference>
<dbReference type="PANTHER" id="PTHR16001">
    <property type="entry name" value="ECTO-NOX DISULFIDE-THIOL EXCHANGER"/>
    <property type="match status" value="1"/>
</dbReference>
<accession>A0A4Y2GY85</accession>
<dbReference type="Proteomes" id="UP000499080">
    <property type="component" value="Unassembled WGS sequence"/>
</dbReference>
<name>A0A4Y2GY85_ARAVE</name>
<evidence type="ECO:0000256" key="2">
    <source>
        <dbReference type="SAM" id="MobiDB-lite"/>
    </source>
</evidence>
<evidence type="ECO:0000313" key="4">
    <source>
        <dbReference type="Proteomes" id="UP000499080"/>
    </source>
</evidence>
<comment type="caution">
    <text evidence="3">The sequence shown here is derived from an EMBL/GenBank/DDBJ whole genome shotgun (WGS) entry which is preliminary data.</text>
</comment>
<feature type="coiled-coil region" evidence="1">
    <location>
        <begin position="69"/>
        <end position="96"/>
    </location>
</feature>
<keyword evidence="1" id="KW-0175">Coiled coil</keyword>
<dbReference type="GO" id="GO:0009897">
    <property type="term" value="C:external side of plasma membrane"/>
    <property type="evidence" value="ECO:0007669"/>
    <property type="project" value="InterPro"/>
</dbReference>
<dbReference type="GO" id="GO:0007624">
    <property type="term" value="P:ultradian rhythm"/>
    <property type="evidence" value="ECO:0007669"/>
    <property type="project" value="InterPro"/>
</dbReference>
<protein>
    <submittedName>
        <fullName evidence="3">Uncharacterized protein</fullName>
    </submittedName>
</protein>
<organism evidence="3 4">
    <name type="scientific">Araneus ventricosus</name>
    <name type="common">Orbweaver spider</name>
    <name type="synonym">Epeira ventricosa</name>
    <dbReference type="NCBI Taxonomy" id="182803"/>
    <lineage>
        <taxon>Eukaryota</taxon>
        <taxon>Metazoa</taxon>
        <taxon>Ecdysozoa</taxon>
        <taxon>Arthropoda</taxon>
        <taxon>Chelicerata</taxon>
        <taxon>Arachnida</taxon>
        <taxon>Araneae</taxon>
        <taxon>Araneomorphae</taxon>
        <taxon>Entelegynae</taxon>
        <taxon>Araneoidea</taxon>
        <taxon>Araneidae</taxon>
        <taxon>Araneus</taxon>
    </lineage>
</organism>
<feature type="region of interest" description="Disordered" evidence="2">
    <location>
        <begin position="224"/>
        <end position="251"/>
    </location>
</feature>
<dbReference type="AlphaFoldDB" id="A0A4Y2GY85"/>
<evidence type="ECO:0000256" key="1">
    <source>
        <dbReference type="SAM" id="Coils"/>
    </source>
</evidence>
<sequence>MDEYGESNSNAGKLHVYNSIPRYSERESEALAERLVNKETFREAQQVLITWLEDGQCTERNSAQFYSLIQLCRNHMEKLQTKKKEYYEEAQKVQESLENKSCCIQLQLNELEDVFKALEKENTWSNFNQNQIEKIHEMRKDILDLKQNILNGSVGIVVEEEESSGMENVNNKDVQTENVAHEVQTKAGSLTYGLNTVNQKSEDPKTRCDECQIEILKLKSELENSRKRQEKNNSISVDDKQQKNSDVASQCNPDQVHQNEMYIVSLVSVILHDNPDGVNIDCIYSRLNSSTIIPTTCAREIEEVLRRYPKIFKESSPIGATQEKKWTCIVNQ</sequence>
<proteinExistence type="predicted"/>
<gene>
    <name evidence="3" type="ORF">AVEN_157037_1</name>
</gene>
<dbReference type="OrthoDB" id="10039782at2759"/>
<dbReference type="EMBL" id="BGPR01001575">
    <property type="protein sequence ID" value="GBM57074.1"/>
    <property type="molecule type" value="Genomic_DNA"/>
</dbReference>
<dbReference type="PANTHER" id="PTHR16001:SF4">
    <property type="entry name" value="ECTO-NOX DISULFIDE-THIOL EXCHANGER 1-LIKE PROTEIN"/>
    <property type="match status" value="1"/>
</dbReference>
<keyword evidence="4" id="KW-1185">Reference proteome</keyword>
<dbReference type="GO" id="GO:0016491">
    <property type="term" value="F:oxidoreductase activity"/>
    <property type="evidence" value="ECO:0007669"/>
    <property type="project" value="InterPro"/>
</dbReference>
<evidence type="ECO:0000313" key="3">
    <source>
        <dbReference type="EMBL" id="GBM57074.1"/>
    </source>
</evidence>
<feature type="compositionally biased region" description="Basic and acidic residues" evidence="2">
    <location>
        <begin position="224"/>
        <end position="243"/>
    </location>
</feature>
<dbReference type="InterPro" id="IPR038876">
    <property type="entry name" value="ENOX"/>
</dbReference>